<protein>
    <submittedName>
        <fullName evidence="2">SGNH/GDSL hydrolase family protein</fullName>
    </submittedName>
</protein>
<organism evidence="2">
    <name type="scientific">Campylobacter upsaliensis</name>
    <dbReference type="NCBI Taxonomy" id="28080"/>
    <lineage>
        <taxon>Bacteria</taxon>
        <taxon>Pseudomonadati</taxon>
        <taxon>Campylobacterota</taxon>
        <taxon>Epsilonproteobacteria</taxon>
        <taxon>Campylobacterales</taxon>
        <taxon>Campylobacteraceae</taxon>
        <taxon>Campylobacter</taxon>
    </lineage>
</organism>
<accession>A0A5L4EER7</accession>
<dbReference type="RefSeq" id="WP_270962858.1">
    <property type="nucleotide sequence ID" value="NZ_JAPMSB010000013.1"/>
</dbReference>
<reference evidence="2" key="1">
    <citation type="submission" date="2018-08" db="EMBL/GenBank/DDBJ databases">
        <authorList>
            <consortium name="PulseNet: The National Subtyping Network for Foodborne Disease Surveillance"/>
            <person name="Tarr C.L."/>
            <person name="Trees E."/>
            <person name="Katz L.S."/>
            <person name="Carleton-Romer H.A."/>
            <person name="Stroika S."/>
            <person name="Kucerova Z."/>
            <person name="Roache K.F."/>
            <person name="Sabol A.L."/>
            <person name="Besser J."/>
            <person name="Gerner-Smidt P."/>
        </authorList>
    </citation>
    <scope>NUCLEOTIDE SEQUENCE</scope>
    <source>
        <strain evidence="2">PNUSAC005770</strain>
    </source>
</reference>
<sequence>MGGCSSSQKIITILKNQKMFQNADLIVIETNINDFDVWAYLDFSFSVICRNFEALCRLLASFNTKILFLILPFADKKVQNRAINNFELYHIKKYGFNFIDMQSYYENEDLSDFYSVGFYGARDLWHQLPSLMRELGRNIILNLKQFHHHKKDSVKLPNFIAKSPLQLFENLDKNKINFRENSLLNKEIYKLKKGEKLYFKKEFEGHVLIGLGIWLDEKKNDYSSASFILQNDRIKIVKMHSGAYYLFHTFEKEFNISKQAFICFNDDDEKRTEQSHNLFIGLPYDEDIYRHIPNTLENLNLTEDFLLVKPDENFKIDAHYDFKTLANLEVQIDEKYNFSHLIPDVALFKEIIEEYNARMDPVKISPFQTEIKNLKHELNQFKVNPIQTHLAYKLGRAIIENYGSFWGFLGLPFVLNYIAKKHKKEANILPCDESEKQIFSYQLGLALIKAHKAWYKGGYVWFMFEIFRLKKKFKL</sequence>
<evidence type="ECO:0000313" key="2">
    <source>
        <dbReference type="EMBL" id="EAL8903957.1"/>
    </source>
</evidence>
<evidence type="ECO:0000256" key="1">
    <source>
        <dbReference type="SAM" id="Phobius"/>
    </source>
</evidence>
<proteinExistence type="predicted"/>
<keyword evidence="1" id="KW-0472">Membrane</keyword>
<comment type="caution">
    <text evidence="2">The sequence shown here is derived from an EMBL/GenBank/DDBJ whole genome shotgun (WGS) entry which is preliminary data.</text>
</comment>
<dbReference type="SUPFAM" id="SSF52266">
    <property type="entry name" value="SGNH hydrolase"/>
    <property type="match status" value="1"/>
</dbReference>
<dbReference type="AlphaFoldDB" id="A0A5L4EER7"/>
<dbReference type="EMBL" id="AACSBQ010000025">
    <property type="protein sequence ID" value="EAL8903957.1"/>
    <property type="molecule type" value="Genomic_DNA"/>
</dbReference>
<dbReference type="GO" id="GO:0016787">
    <property type="term" value="F:hydrolase activity"/>
    <property type="evidence" value="ECO:0007669"/>
    <property type="project" value="UniProtKB-KW"/>
</dbReference>
<feature type="transmembrane region" description="Helical" evidence="1">
    <location>
        <begin position="402"/>
        <end position="419"/>
    </location>
</feature>
<name>A0A5L4EER7_CAMUP</name>
<gene>
    <name evidence="2" type="ORF">D0B03_06530</name>
</gene>
<keyword evidence="2" id="KW-0378">Hydrolase</keyword>
<keyword evidence="1" id="KW-1133">Transmembrane helix</keyword>
<keyword evidence="1" id="KW-0812">Transmembrane</keyword>